<evidence type="ECO:0000259" key="6">
    <source>
        <dbReference type="Pfam" id="PF07980"/>
    </source>
</evidence>
<dbReference type="InterPro" id="IPR012944">
    <property type="entry name" value="SusD_RagB_dom"/>
</dbReference>
<organism evidence="8 9">
    <name type="scientific">Pontibacter toksunensis</name>
    <dbReference type="NCBI Taxonomy" id="1332631"/>
    <lineage>
        <taxon>Bacteria</taxon>
        <taxon>Pseudomonadati</taxon>
        <taxon>Bacteroidota</taxon>
        <taxon>Cytophagia</taxon>
        <taxon>Cytophagales</taxon>
        <taxon>Hymenobacteraceae</taxon>
        <taxon>Pontibacter</taxon>
    </lineage>
</organism>
<dbReference type="Proteomes" id="UP001597641">
    <property type="component" value="Unassembled WGS sequence"/>
</dbReference>
<protein>
    <submittedName>
        <fullName evidence="8">RagB/SusD family nutrient uptake outer membrane protein</fullName>
    </submittedName>
</protein>
<evidence type="ECO:0000256" key="3">
    <source>
        <dbReference type="ARBA" id="ARBA00022729"/>
    </source>
</evidence>
<dbReference type="CDD" id="cd08977">
    <property type="entry name" value="SusD"/>
    <property type="match status" value="1"/>
</dbReference>
<dbReference type="InterPro" id="IPR011990">
    <property type="entry name" value="TPR-like_helical_dom_sf"/>
</dbReference>
<reference evidence="9" key="1">
    <citation type="journal article" date="2019" name="Int. J. Syst. Evol. Microbiol.">
        <title>The Global Catalogue of Microorganisms (GCM) 10K type strain sequencing project: providing services to taxonomists for standard genome sequencing and annotation.</title>
        <authorList>
            <consortium name="The Broad Institute Genomics Platform"/>
            <consortium name="The Broad Institute Genome Sequencing Center for Infectious Disease"/>
            <person name="Wu L."/>
            <person name="Ma J."/>
        </authorList>
    </citation>
    <scope>NUCLEOTIDE SEQUENCE [LARGE SCALE GENOMIC DNA]</scope>
    <source>
        <strain evidence="9">KCTC 23984</strain>
    </source>
</reference>
<feature type="domain" description="RagB/SusD" evidence="6">
    <location>
        <begin position="318"/>
        <end position="532"/>
    </location>
</feature>
<name>A0ABW6C0X0_9BACT</name>
<sequence length="532" mass="59758">MITKKRITLYMLAATMGATGFISSCTDLDEEVYSEVLSTSFQPTERDIPAIIAPVYASFRGLMMGWQGYLDLQEEPGDAIVTPARPNGWYDGGTYLRMHTHTWTPLQWQPRNTWLSAYRSITTANRILAQIEDGEIPIESGREALEAELKAARAFAYYLLLDNHGNVPIVTDFKDVELPVQRTRQEVYDFVVNELLEVIPLLSEDPSATYGQLNKWGAKALLAKIYLNAEVYTGTPQWDKCIEQCNDIINSGLYMLDPIYSDVFTYTNHNSNEIIFAVPYDEIYGTGNITHMKTLDPLSRFVYSMQAGPWGGNAAVPQFIDTYDPQDTRLTDTWIMGPQKSATTGEVVIDYVNVLPSIAAAKSNQGYRIGKYKIKPGATGALDNDYPVFRYADVLLMKAESLLRTGRADEAAELVTQVRQRAFRNTDPAKAVVTGAELMMGSTYEYGYQDETGEILDGPGSGGEDIQFGRMLDELGWEFAAEAHRRQDLIRFGVYTTKAWFNHMPSEPYRILFPIPEAELNTNPNLKQNPGY</sequence>
<evidence type="ECO:0000313" key="9">
    <source>
        <dbReference type="Proteomes" id="UP001597641"/>
    </source>
</evidence>
<feature type="domain" description="SusD-like N-terminal" evidence="7">
    <location>
        <begin position="40"/>
        <end position="227"/>
    </location>
</feature>
<evidence type="ECO:0000256" key="2">
    <source>
        <dbReference type="ARBA" id="ARBA00006275"/>
    </source>
</evidence>
<keyword evidence="3" id="KW-0732">Signal</keyword>
<keyword evidence="9" id="KW-1185">Reference proteome</keyword>
<dbReference type="EMBL" id="JBHUOX010000022">
    <property type="protein sequence ID" value="MFD3002953.1"/>
    <property type="molecule type" value="Genomic_DNA"/>
</dbReference>
<gene>
    <name evidence="8" type="ORF">ACFS7Z_21485</name>
</gene>
<dbReference type="SUPFAM" id="SSF48452">
    <property type="entry name" value="TPR-like"/>
    <property type="match status" value="1"/>
</dbReference>
<dbReference type="RefSeq" id="WP_377489362.1">
    <property type="nucleotide sequence ID" value="NZ_JBHUOX010000022.1"/>
</dbReference>
<comment type="caution">
    <text evidence="8">The sequence shown here is derived from an EMBL/GenBank/DDBJ whole genome shotgun (WGS) entry which is preliminary data.</text>
</comment>
<evidence type="ECO:0000256" key="1">
    <source>
        <dbReference type="ARBA" id="ARBA00004442"/>
    </source>
</evidence>
<dbReference type="InterPro" id="IPR033985">
    <property type="entry name" value="SusD-like_N"/>
</dbReference>
<evidence type="ECO:0000259" key="7">
    <source>
        <dbReference type="Pfam" id="PF14322"/>
    </source>
</evidence>
<dbReference type="Gene3D" id="1.25.40.390">
    <property type="match status" value="1"/>
</dbReference>
<dbReference type="Pfam" id="PF14322">
    <property type="entry name" value="SusD-like_3"/>
    <property type="match status" value="1"/>
</dbReference>
<dbReference type="Pfam" id="PF07980">
    <property type="entry name" value="SusD_RagB"/>
    <property type="match status" value="1"/>
</dbReference>
<dbReference type="PROSITE" id="PS51257">
    <property type="entry name" value="PROKAR_LIPOPROTEIN"/>
    <property type="match status" value="1"/>
</dbReference>
<accession>A0ABW6C0X0</accession>
<proteinExistence type="inferred from homology"/>
<evidence type="ECO:0000256" key="4">
    <source>
        <dbReference type="ARBA" id="ARBA00023136"/>
    </source>
</evidence>
<evidence type="ECO:0000256" key="5">
    <source>
        <dbReference type="ARBA" id="ARBA00023237"/>
    </source>
</evidence>
<keyword evidence="4" id="KW-0472">Membrane</keyword>
<comment type="subcellular location">
    <subcellularLocation>
        <location evidence="1">Cell outer membrane</location>
    </subcellularLocation>
</comment>
<keyword evidence="5" id="KW-0998">Cell outer membrane</keyword>
<evidence type="ECO:0000313" key="8">
    <source>
        <dbReference type="EMBL" id="MFD3002953.1"/>
    </source>
</evidence>
<comment type="similarity">
    <text evidence="2">Belongs to the SusD family.</text>
</comment>